<evidence type="ECO:0000313" key="9">
    <source>
        <dbReference type="EMBL" id="ADG96787.1"/>
    </source>
</evidence>
<dbReference type="OrthoDB" id="9808669at2"/>
<dbReference type="InterPro" id="IPR020841">
    <property type="entry name" value="PKS_Beta-ketoAc_synthase_dom"/>
</dbReference>
<dbReference type="PANTHER" id="PTHR11712">
    <property type="entry name" value="POLYKETIDE SYNTHASE-RELATED"/>
    <property type="match status" value="1"/>
</dbReference>
<proteinExistence type="inferred from homology"/>
<dbReference type="PROSITE" id="PS52004">
    <property type="entry name" value="KS3_2"/>
    <property type="match status" value="1"/>
</dbReference>
<dbReference type="SMART" id="SM00825">
    <property type="entry name" value="PKS_KS"/>
    <property type="match status" value="1"/>
</dbReference>
<dbReference type="Proteomes" id="UP000002247">
    <property type="component" value="Chromosome"/>
</dbReference>
<comment type="pathway">
    <text evidence="1">Lipid metabolism; mycolic acid biosynthesis.</text>
</comment>
<feature type="domain" description="Ketosynthase family 3 (KS3)" evidence="8">
    <location>
        <begin position="11"/>
        <end position="418"/>
    </location>
</feature>
<dbReference type="Pfam" id="PF00109">
    <property type="entry name" value="ketoacyl-synt"/>
    <property type="match status" value="1"/>
</dbReference>
<evidence type="ECO:0000256" key="2">
    <source>
        <dbReference type="ARBA" id="ARBA00008467"/>
    </source>
</evidence>
<evidence type="ECO:0000256" key="7">
    <source>
        <dbReference type="RuleBase" id="RU003694"/>
    </source>
</evidence>
<dbReference type="Gene3D" id="3.40.47.10">
    <property type="match status" value="2"/>
</dbReference>
<dbReference type="GO" id="GO:0030497">
    <property type="term" value="P:fatty acid elongation"/>
    <property type="evidence" value="ECO:0007669"/>
    <property type="project" value="UniProtKB-ARBA"/>
</dbReference>
<dbReference type="NCBIfam" id="NF005916">
    <property type="entry name" value="PRK07910.1"/>
    <property type="match status" value="1"/>
</dbReference>
<dbReference type="InterPro" id="IPR014030">
    <property type="entry name" value="Ketoacyl_synth_N"/>
</dbReference>
<dbReference type="SUPFAM" id="SSF53901">
    <property type="entry name" value="Thiolase-like"/>
    <property type="match status" value="2"/>
</dbReference>
<sequence>MARPSTANGGFPSIVVTGMAMMSAIAPDVEGTWQGLLDGESGIRALEDDFAAGLDLPVRIGGRLKVRDFDKDLTKVEHRRMSYVQRMATVLGRQAWADAGSPDGVDEARLAVAIGAGMGSVRGMAEAYDEMREKGARAISPFTVQMFMANGPAAVVGLERKARGGIITPVSACASGNEAIAHAWRQIAYGDADIAICGGVEAAIDAFAVAAFANMRIVLSTANDEPEKASRPFDKNRTGFVFGESGALLVIETEEHAKARGARSYARLLGAGITSDGHHLVAPHPDGVGAARAMTRALENAGLQPGDVGHVNAHATATSVGDLAEAKAIRLAGLQHAEVYAPKGAIGHSVGAVGAVEAVITVKTLQEGIIPPTLNLETPDPEIDLDVVSGEPRKSDHAYAINNSFGFGGHNTATVFGKY</sequence>
<evidence type="ECO:0000259" key="8">
    <source>
        <dbReference type="PROSITE" id="PS52004"/>
    </source>
</evidence>
<dbReference type="FunFam" id="3.40.47.10:FF:000029">
    <property type="entry name" value="3-oxoacyl-[acyl-carrier-protein] synthase 1"/>
    <property type="match status" value="1"/>
</dbReference>
<dbReference type="InterPro" id="IPR018201">
    <property type="entry name" value="Ketoacyl_synth_AS"/>
</dbReference>
<dbReference type="KEGG" id="srt:Srot_0300"/>
<comment type="similarity">
    <text evidence="2 7">Belongs to the thiolase-like superfamily. Beta-ketoacyl-ACP synthases family.</text>
</comment>
<evidence type="ECO:0000256" key="5">
    <source>
        <dbReference type="ARBA" id="ARBA00023160"/>
    </source>
</evidence>
<dbReference type="InterPro" id="IPR000794">
    <property type="entry name" value="Beta-ketoacyl_synthase"/>
</dbReference>
<dbReference type="PROSITE" id="PS00606">
    <property type="entry name" value="KS3_1"/>
    <property type="match status" value="1"/>
</dbReference>
<dbReference type="AlphaFoldDB" id="D6ZB28"/>
<dbReference type="NCBIfam" id="NF005589">
    <property type="entry name" value="PRK07314.1"/>
    <property type="match status" value="1"/>
</dbReference>
<dbReference type="FunFam" id="3.40.47.10:FF:000018">
    <property type="entry name" value="3-oxoacyl-[acyl-carrier-protein] synthase 2"/>
    <property type="match status" value="1"/>
</dbReference>
<dbReference type="EMBL" id="CP001958">
    <property type="protein sequence ID" value="ADG96787.1"/>
    <property type="molecule type" value="Genomic_DNA"/>
</dbReference>
<dbReference type="PANTHER" id="PTHR11712:SF336">
    <property type="entry name" value="3-OXOACYL-[ACYL-CARRIER-PROTEIN] SYNTHASE, MITOCHONDRIAL"/>
    <property type="match status" value="1"/>
</dbReference>
<keyword evidence="5" id="KW-0275">Fatty acid biosynthesis</keyword>
<keyword evidence="10" id="KW-1185">Reference proteome</keyword>
<keyword evidence="6" id="KW-0012">Acyltransferase</keyword>
<dbReference type="Pfam" id="PF02801">
    <property type="entry name" value="Ketoacyl-synt_C"/>
    <property type="match status" value="1"/>
</dbReference>
<dbReference type="GO" id="GO:0004315">
    <property type="term" value="F:3-oxoacyl-[acyl-carrier-protein] synthase activity"/>
    <property type="evidence" value="ECO:0007669"/>
    <property type="project" value="InterPro"/>
</dbReference>
<keyword evidence="5" id="KW-0443">Lipid metabolism</keyword>
<accession>D6ZB28</accession>
<evidence type="ECO:0000256" key="6">
    <source>
        <dbReference type="ARBA" id="ARBA00023315"/>
    </source>
</evidence>
<evidence type="ECO:0000313" key="10">
    <source>
        <dbReference type="Proteomes" id="UP000002247"/>
    </source>
</evidence>
<keyword evidence="3" id="KW-0444">Lipid biosynthesis</keyword>
<dbReference type="GO" id="GO:0005829">
    <property type="term" value="C:cytosol"/>
    <property type="evidence" value="ECO:0007669"/>
    <property type="project" value="TreeGrafter"/>
</dbReference>
<dbReference type="eggNOG" id="COG0304">
    <property type="taxonomic scope" value="Bacteria"/>
</dbReference>
<dbReference type="RefSeq" id="WP_013137243.1">
    <property type="nucleotide sequence ID" value="NC_014168.1"/>
</dbReference>
<protein>
    <submittedName>
        <fullName evidence="9">Beta-ketoacyl synthase</fullName>
    </submittedName>
</protein>
<keyword evidence="5" id="KW-0276">Fatty acid metabolism</keyword>
<dbReference type="UniPathway" id="UPA00915"/>
<gene>
    <name evidence="9" type="ordered locus">Srot_0300</name>
</gene>
<evidence type="ECO:0000256" key="1">
    <source>
        <dbReference type="ARBA" id="ARBA00004796"/>
    </source>
</evidence>
<dbReference type="HOGENOM" id="CLU_000022_69_2_11"/>
<name>D6ZB28_SEGRD</name>
<keyword evidence="4 7" id="KW-0808">Transferase</keyword>
<dbReference type="STRING" id="640132.Srot_0300"/>
<reference evidence="9 10" key="1">
    <citation type="journal article" date="2010" name="Stand. Genomic Sci.">
        <title>Complete genome sequence of Segniliparus rotundus type strain (CDC 1076).</title>
        <authorList>
            <person name="Sikorski J."/>
            <person name="Lapidus A."/>
            <person name="Copeland A."/>
            <person name="Misra M."/>
            <person name="Glavina Del Rio T."/>
            <person name="Nolan M."/>
            <person name="Lucas S."/>
            <person name="Chen F."/>
            <person name="Tice H."/>
            <person name="Cheng J.F."/>
            <person name="Jando M."/>
            <person name="Schneider S."/>
            <person name="Bruce D."/>
            <person name="Goodwin L."/>
            <person name="Pitluck S."/>
            <person name="Liolios K."/>
            <person name="Mikhailova N."/>
            <person name="Pati A."/>
            <person name="Ivanova N."/>
            <person name="Mavromatis K."/>
            <person name="Chen A."/>
            <person name="Palaniappan K."/>
            <person name="Chertkov O."/>
            <person name="Land M."/>
            <person name="Hauser L."/>
            <person name="Chang Y.J."/>
            <person name="Jeffries C.D."/>
            <person name="Brettin T."/>
            <person name="Detter J.C."/>
            <person name="Han C."/>
            <person name="Rohde M."/>
            <person name="Goker M."/>
            <person name="Bristow J."/>
            <person name="Eisen J.A."/>
            <person name="Markowitz V."/>
            <person name="Hugenholtz P."/>
            <person name="Kyrpides N.C."/>
            <person name="Klenk H.P."/>
        </authorList>
    </citation>
    <scope>NUCLEOTIDE SEQUENCE [LARGE SCALE GENOMIC DNA]</scope>
    <source>
        <strain evidence="10">ATCC BAA-972 / CDC 1076 / CIP 108378 / DSM 44985 / JCM 13578</strain>
    </source>
</reference>
<evidence type="ECO:0000256" key="4">
    <source>
        <dbReference type="ARBA" id="ARBA00022679"/>
    </source>
</evidence>
<evidence type="ECO:0000256" key="3">
    <source>
        <dbReference type="ARBA" id="ARBA00022516"/>
    </source>
</evidence>
<dbReference type="CDD" id="cd00834">
    <property type="entry name" value="KAS_I_II"/>
    <property type="match status" value="1"/>
</dbReference>
<organism evidence="9 10">
    <name type="scientific">Segniliparus rotundus (strain ATCC BAA-972 / CDC 1076 / CIP 108378 / DSM 44985 / JCM 13578)</name>
    <dbReference type="NCBI Taxonomy" id="640132"/>
    <lineage>
        <taxon>Bacteria</taxon>
        <taxon>Bacillati</taxon>
        <taxon>Actinomycetota</taxon>
        <taxon>Actinomycetes</taxon>
        <taxon>Mycobacteriales</taxon>
        <taxon>Segniliparaceae</taxon>
        <taxon>Segniliparus</taxon>
    </lineage>
</organism>
<dbReference type="InterPro" id="IPR014031">
    <property type="entry name" value="Ketoacyl_synth_C"/>
</dbReference>
<dbReference type="InterPro" id="IPR016039">
    <property type="entry name" value="Thiolase-like"/>
</dbReference>